<keyword evidence="3" id="KW-0456">Lyase</keyword>
<dbReference type="Gene3D" id="1.50.10.130">
    <property type="entry name" value="Terpene synthase, N-terminal domain"/>
    <property type="match status" value="1"/>
</dbReference>
<dbReference type="EMBL" id="CACTIH010008257">
    <property type="protein sequence ID" value="CAA3019357.1"/>
    <property type="molecule type" value="Genomic_DNA"/>
</dbReference>
<dbReference type="InterPro" id="IPR050148">
    <property type="entry name" value="Terpene_synthase-like"/>
</dbReference>
<dbReference type="Pfam" id="PF01397">
    <property type="entry name" value="Terpene_synth"/>
    <property type="match status" value="1"/>
</dbReference>
<reference evidence="5 6" key="1">
    <citation type="submission" date="2019-12" db="EMBL/GenBank/DDBJ databases">
        <authorList>
            <person name="Alioto T."/>
            <person name="Alioto T."/>
            <person name="Gomez Garrido J."/>
        </authorList>
    </citation>
    <scope>NUCLEOTIDE SEQUENCE [LARGE SCALE GENOMIC DNA]</scope>
</reference>
<dbReference type="AlphaFoldDB" id="A0A8S0UNB0"/>
<comment type="cofactor">
    <cofactor evidence="1">
        <name>Mg(2+)</name>
        <dbReference type="ChEBI" id="CHEBI:18420"/>
    </cofactor>
</comment>
<dbReference type="Proteomes" id="UP000594638">
    <property type="component" value="Unassembled WGS sequence"/>
</dbReference>
<accession>A0A8S0UNB0</accession>
<dbReference type="PANTHER" id="PTHR31225:SF221">
    <property type="entry name" value="(-)-GERMACRENE D SYNTHASE"/>
    <property type="match status" value="1"/>
</dbReference>
<comment type="caution">
    <text evidence="5">The sequence shown here is derived from an EMBL/GenBank/DDBJ whole genome shotgun (WGS) entry which is preliminary data.</text>
</comment>
<evidence type="ECO:0000313" key="6">
    <source>
        <dbReference type="Proteomes" id="UP000594638"/>
    </source>
</evidence>
<comment type="pathway">
    <text evidence="2">Secondary metabolite biosynthesis; terpenoid biosynthesis.</text>
</comment>
<dbReference type="PANTHER" id="PTHR31225">
    <property type="entry name" value="OS04G0344100 PROTEIN-RELATED"/>
    <property type="match status" value="1"/>
</dbReference>
<dbReference type="GO" id="GO:0016114">
    <property type="term" value="P:terpenoid biosynthetic process"/>
    <property type="evidence" value="ECO:0007669"/>
    <property type="project" value="InterPro"/>
</dbReference>
<dbReference type="Gramene" id="OE9A069154T1">
    <property type="protein sequence ID" value="OE9A069154C1"/>
    <property type="gene ID" value="OE9A069154"/>
</dbReference>
<evidence type="ECO:0000313" key="5">
    <source>
        <dbReference type="EMBL" id="CAA3019357.1"/>
    </source>
</evidence>
<dbReference type="SUPFAM" id="SSF48239">
    <property type="entry name" value="Terpenoid cyclases/Protein prenyltransferases"/>
    <property type="match status" value="1"/>
</dbReference>
<protein>
    <submittedName>
        <fullName evidence="5">Bicyclogermacrene synthase</fullName>
    </submittedName>
</protein>
<name>A0A8S0UNB0_OLEEU</name>
<evidence type="ECO:0000256" key="2">
    <source>
        <dbReference type="ARBA" id="ARBA00004721"/>
    </source>
</evidence>
<dbReference type="InterPro" id="IPR008930">
    <property type="entry name" value="Terpenoid_cyclase/PrenylTrfase"/>
</dbReference>
<organism evidence="5 6">
    <name type="scientific">Olea europaea subsp. europaea</name>
    <dbReference type="NCBI Taxonomy" id="158383"/>
    <lineage>
        <taxon>Eukaryota</taxon>
        <taxon>Viridiplantae</taxon>
        <taxon>Streptophyta</taxon>
        <taxon>Embryophyta</taxon>
        <taxon>Tracheophyta</taxon>
        <taxon>Spermatophyta</taxon>
        <taxon>Magnoliopsida</taxon>
        <taxon>eudicotyledons</taxon>
        <taxon>Gunneridae</taxon>
        <taxon>Pentapetalae</taxon>
        <taxon>asterids</taxon>
        <taxon>lamiids</taxon>
        <taxon>Lamiales</taxon>
        <taxon>Oleaceae</taxon>
        <taxon>Oleeae</taxon>
        <taxon>Olea</taxon>
    </lineage>
</organism>
<dbReference type="OrthoDB" id="1740623at2759"/>
<evidence type="ECO:0000256" key="1">
    <source>
        <dbReference type="ARBA" id="ARBA00001946"/>
    </source>
</evidence>
<evidence type="ECO:0000256" key="3">
    <source>
        <dbReference type="ARBA" id="ARBA00023239"/>
    </source>
</evidence>
<evidence type="ECO:0000259" key="4">
    <source>
        <dbReference type="Pfam" id="PF01397"/>
    </source>
</evidence>
<dbReference type="InterPro" id="IPR036965">
    <property type="entry name" value="Terpene_synth_N_sf"/>
</dbReference>
<sequence length="105" mass="12664">MLNAYFHLLDQDILAHEEQERQRLKEEVKKLLAAAPDDSLYKLDLIDAIQRLRVSYHFEKEIEKSLKYIYETYHESRSKQDNDLRTIALRFRLLKRQGYYVSCGK</sequence>
<keyword evidence="6" id="KW-1185">Reference proteome</keyword>
<proteinExistence type="predicted"/>
<dbReference type="InterPro" id="IPR001906">
    <property type="entry name" value="Terpene_synth_N"/>
</dbReference>
<dbReference type="GO" id="GO:0010333">
    <property type="term" value="F:terpene synthase activity"/>
    <property type="evidence" value="ECO:0007669"/>
    <property type="project" value="InterPro"/>
</dbReference>
<gene>
    <name evidence="5" type="ORF">OLEA9_A069154</name>
</gene>
<feature type="domain" description="Terpene synthase N-terminal" evidence="4">
    <location>
        <begin position="15"/>
        <end position="103"/>
    </location>
</feature>